<sequence>MPGQPPDRRDAVRKTGQGIVKAKDLGGEQELSERFTVAGKPLREYLDPVGAAAWSNEVGNESPDPSDRAGDRIANPENEKQSRVEKLRRKFHREGTDAAETAGKAASRVKDVLSRSPVGHGEVRTGPSLSPAPHDGISVGDAATALIATGVVFGEFGRLIHEKLAERKRSNDGRDG</sequence>
<name>A0A9W6S623_9ACTN</name>
<feature type="compositionally biased region" description="Basic and acidic residues" evidence="1">
    <location>
        <begin position="1"/>
        <end position="13"/>
    </location>
</feature>
<comment type="caution">
    <text evidence="2">The sequence shown here is derived from an EMBL/GenBank/DDBJ whole genome shotgun (WGS) entry which is preliminary data.</text>
</comment>
<dbReference type="Proteomes" id="UP001165074">
    <property type="component" value="Unassembled WGS sequence"/>
</dbReference>
<gene>
    <name evidence="2" type="ORF">Airi02_056630</name>
</gene>
<protein>
    <submittedName>
        <fullName evidence="2">Uncharacterized protein</fullName>
    </submittedName>
</protein>
<proteinExistence type="predicted"/>
<evidence type="ECO:0000313" key="2">
    <source>
        <dbReference type="EMBL" id="GLY87734.1"/>
    </source>
</evidence>
<reference evidence="2" key="1">
    <citation type="submission" date="2023-03" db="EMBL/GenBank/DDBJ databases">
        <title>Actinoallomurus iriomotensis NBRC 103684.</title>
        <authorList>
            <person name="Ichikawa N."/>
            <person name="Sato H."/>
            <person name="Tonouchi N."/>
        </authorList>
    </citation>
    <scope>NUCLEOTIDE SEQUENCE</scope>
    <source>
        <strain evidence="2">NBRC 103684</strain>
    </source>
</reference>
<feature type="region of interest" description="Disordered" evidence="1">
    <location>
        <begin position="1"/>
        <end position="25"/>
    </location>
</feature>
<evidence type="ECO:0000256" key="1">
    <source>
        <dbReference type="SAM" id="MobiDB-lite"/>
    </source>
</evidence>
<evidence type="ECO:0000313" key="3">
    <source>
        <dbReference type="Proteomes" id="UP001165074"/>
    </source>
</evidence>
<keyword evidence="3" id="KW-1185">Reference proteome</keyword>
<accession>A0A9W6S623</accession>
<dbReference type="AlphaFoldDB" id="A0A9W6S623"/>
<organism evidence="2 3">
    <name type="scientific">Actinoallomurus iriomotensis</name>
    <dbReference type="NCBI Taxonomy" id="478107"/>
    <lineage>
        <taxon>Bacteria</taxon>
        <taxon>Bacillati</taxon>
        <taxon>Actinomycetota</taxon>
        <taxon>Actinomycetes</taxon>
        <taxon>Streptosporangiales</taxon>
        <taxon>Thermomonosporaceae</taxon>
        <taxon>Actinoallomurus</taxon>
    </lineage>
</organism>
<feature type="region of interest" description="Disordered" evidence="1">
    <location>
        <begin position="51"/>
        <end position="136"/>
    </location>
</feature>
<dbReference type="EMBL" id="BSTK01000009">
    <property type="protein sequence ID" value="GLY87734.1"/>
    <property type="molecule type" value="Genomic_DNA"/>
</dbReference>